<evidence type="ECO:0000259" key="3">
    <source>
        <dbReference type="PROSITE" id="PS50191"/>
    </source>
</evidence>
<proteinExistence type="predicted"/>
<feature type="transmembrane region" description="Helical" evidence="2">
    <location>
        <begin position="114"/>
        <end position="137"/>
    </location>
</feature>
<feature type="compositionally biased region" description="Low complexity" evidence="1">
    <location>
        <begin position="138"/>
        <end position="152"/>
    </location>
</feature>
<name>A0A0D3KHW6_EMIH1</name>
<protein>
    <recommendedName>
        <fullName evidence="3">CRAL-TRIO domain-containing protein</fullName>
    </recommendedName>
</protein>
<reference evidence="5" key="1">
    <citation type="journal article" date="2013" name="Nature">
        <title>Pan genome of the phytoplankton Emiliania underpins its global distribution.</title>
        <authorList>
            <person name="Read B.A."/>
            <person name="Kegel J."/>
            <person name="Klute M.J."/>
            <person name="Kuo A."/>
            <person name="Lefebvre S.C."/>
            <person name="Maumus F."/>
            <person name="Mayer C."/>
            <person name="Miller J."/>
            <person name="Monier A."/>
            <person name="Salamov A."/>
            <person name="Young J."/>
            <person name="Aguilar M."/>
            <person name="Claverie J.M."/>
            <person name="Frickenhaus S."/>
            <person name="Gonzalez K."/>
            <person name="Herman E.K."/>
            <person name="Lin Y.C."/>
            <person name="Napier J."/>
            <person name="Ogata H."/>
            <person name="Sarno A.F."/>
            <person name="Shmutz J."/>
            <person name="Schroeder D."/>
            <person name="de Vargas C."/>
            <person name="Verret F."/>
            <person name="von Dassow P."/>
            <person name="Valentin K."/>
            <person name="Van de Peer Y."/>
            <person name="Wheeler G."/>
            <person name="Dacks J.B."/>
            <person name="Delwiche C.F."/>
            <person name="Dyhrman S.T."/>
            <person name="Glockner G."/>
            <person name="John U."/>
            <person name="Richards T."/>
            <person name="Worden A.Z."/>
            <person name="Zhang X."/>
            <person name="Grigoriev I.V."/>
            <person name="Allen A.E."/>
            <person name="Bidle K."/>
            <person name="Borodovsky M."/>
            <person name="Bowler C."/>
            <person name="Brownlee C."/>
            <person name="Cock J.M."/>
            <person name="Elias M."/>
            <person name="Gladyshev V.N."/>
            <person name="Groth M."/>
            <person name="Guda C."/>
            <person name="Hadaegh A."/>
            <person name="Iglesias-Rodriguez M.D."/>
            <person name="Jenkins J."/>
            <person name="Jones B.M."/>
            <person name="Lawson T."/>
            <person name="Leese F."/>
            <person name="Lindquist E."/>
            <person name="Lobanov A."/>
            <person name="Lomsadze A."/>
            <person name="Malik S.B."/>
            <person name="Marsh M.E."/>
            <person name="Mackinder L."/>
            <person name="Mock T."/>
            <person name="Mueller-Roeber B."/>
            <person name="Pagarete A."/>
            <person name="Parker M."/>
            <person name="Probert I."/>
            <person name="Quesneville H."/>
            <person name="Raines C."/>
            <person name="Rensing S.A."/>
            <person name="Riano-Pachon D.M."/>
            <person name="Richier S."/>
            <person name="Rokitta S."/>
            <person name="Shiraiwa Y."/>
            <person name="Soanes D.M."/>
            <person name="van der Giezen M."/>
            <person name="Wahlund T.M."/>
            <person name="Williams B."/>
            <person name="Wilson W."/>
            <person name="Wolfe G."/>
            <person name="Wurch L.L."/>
        </authorList>
    </citation>
    <scope>NUCLEOTIDE SEQUENCE</scope>
</reference>
<dbReference type="PANTHER" id="PTHR45657:SF1">
    <property type="entry name" value="CRAL-TRIO DOMAIN-CONTAINING PROTEIN YKL091C-RELATED"/>
    <property type="match status" value="1"/>
</dbReference>
<dbReference type="AlphaFoldDB" id="A0A0D3KHW6"/>
<dbReference type="Pfam" id="PF00650">
    <property type="entry name" value="CRAL_TRIO"/>
    <property type="match status" value="1"/>
</dbReference>
<feature type="region of interest" description="Disordered" evidence="1">
    <location>
        <begin position="138"/>
        <end position="161"/>
    </location>
</feature>
<dbReference type="PROSITE" id="PS50191">
    <property type="entry name" value="CRAL_TRIO"/>
    <property type="match status" value="1"/>
</dbReference>
<dbReference type="PANTHER" id="PTHR45657">
    <property type="entry name" value="CRAL-TRIO DOMAIN-CONTAINING PROTEIN YKL091C-RELATED"/>
    <property type="match status" value="1"/>
</dbReference>
<dbReference type="KEGG" id="ehx:EMIHUDRAFT_449182"/>
<keyword evidence="2" id="KW-0472">Membrane</keyword>
<dbReference type="InterPro" id="IPR051026">
    <property type="entry name" value="PI/PC_transfer"/>
</dbReference>
<keyword evidence="5" id="KW-1185">Reference proteome</keyword>
<dbReference type="SUPFAM" id="SSF52087">
    <property type="entry name" value="CRAL/TRIO domain"/>
    <property type="match status" value="1"/>
</dbReference>
<evidence type="ECO:0000256" key="1">
    <source>
        <dbReference type="SAM" id="MobiDB-lite"/>
    </source>
</evidence>
<dbReference type="GeneID" id="17280621"/>
<keyword evidence="2" id="KW-1133">Transmembrane helix</keyword>
<keyword evidence="2" id="KW-0812">Transmembrane</keyword>
<organism evidence="4 5">
    <name type="scientific">Emiliania huxleyi (strain CCMP1516)</name>
    <dbReference type="NCBI Taxonomy" id="280463"/>
    <lineage>
        <taxon>Eukaryota</taxon>
        <taxon>Haptista</taxon>
        <taxon>Haptophyta</taxon>
        <taxon>Prymnesiophyceae</taxon>
        <taxon>Isochrysidales</taxon>
        <taxon>Noelaerhabdaceae</taxon>
        <taxon>Emiliania</taxon>
    </lineage>
</organism>
<dbReference type="InterPro" id="IPR001251">
    <property type="entry name" value="CRAL-TRIO_dom"/>
</dbReference>
<dbReference type="InterPro" id="IPR036865">
    <property type="entry name" value="CRAL-TRIO_dom_sf"/>
</dbReference>
<feature type="transmembrane region" description="Helical" evidence="2">
    <location>
        <begin position="83"/>
        <end position="108"/>
    </location>
</feature>
<dbReference type="PaxDb" id="2903-EOD35351"/>
<feature type="domain" description="CRAL-TRIO" evidence="3">
    <location>
        <begin position="212"/>
        <end position="368"/>
    </location>
</feature>
<dbReference type="CDD" id="cd00170">
    <property type="entry name" value="SEC14"/>
    <property type="match status" value="1"/>
</dbReference>
<evidence type="ECO:0000313" key="4">
    <source>
        <dbReference type="EnsemblProtists" id="EOD35351"/>
    </source>
</evidence>
<dbReference type="RefSeq" id="XP_005787780.1">
    <property type="nucleotide sequence ID" value="XM_005787723.1"/>
</dbReference>
<dbReference type="EnsemblProtists" id="EOD35351">
    <property type="protein sequence ID" value="EOD35351"/>
    <property type="gene ID" value="EMIHUDRAFT_449182"/>
</dbReference>
<accession>A0A0D3KHW6</accession>
<dbReference type="Proteomes" id="UP000013827">
    <property type="component" value="Unassembled WGS sequence"/>
</dbReference>
<dbReference type="eggNOG" id="KOG1471">
    <property type="taxonomic scope" value="Eukaryota"/>
</dbReference>
<reference evidence="4" key="2">
    <citation type="submission" date="2024-10" db="UniProtKB">
        <authorList>
            <consortium name="EnsemblProtists"/>
        </authorList>
    </citation>
    <scope>IDENTIFICATION</scope>
</reference>
<sequence>MGSIRFRSGGAAREAAAGTLGSISGFPLRLGSDIAGFVHGIRILLFARVGVYCRFVNVAAAATVALVVAALFIMVGRRRKENVLASVLASSWRVANVALLPVLLLTVAEPRASPLLLGVMAVASLGAASCLIGTASLRPAKSAPPSRALSAPSPTPDDCGGGMATPDELAVIYAVKHSLRQSPPPPNLPEDGKVVAVQLLRVVREHGTDARAVERAVGHWPIGFHCGYSKSGSPVKIERLGACAPPSDTKLLYPYYLALVDTLQRRLDRTSVTSGRLQQTYELFDLAGLGTHMVTFTTLSFTKDVMLAFATHYPSSFSKAVVINAPSFMARLYRILSTVLPASVKAKVSILGAEYEAELANDLTPETLYWVTTASHAQLCRAPFRDGAAPAQPAGSSRAVR</sequence>
<evidence type="ECO:0000256" key="2">
    <source>
        <dbReference type="SAM" id="Phobius"/>
    </source>
</evidence>
<feature type="transmembrane region" description="Helical" evidence="2">
    <location>
        <begin position="55"/>
        <end position="76"/>
    </location>
</feature>
<dbReference type="Gene3D" id="3.40.525.10">
    <property type="entry name" value="CRAL-TRIO lipid binding domain"/>
    <property type="match status" value="1"/>
</dbReference>
<evidence type="ECO:0000313" key="5">
    <source>
        <dbReference type="Proteomes" id="UP000013827"/>
    </source>
</evidence>
<dbReference type="HOGENOM" id="CLU_687814_0_0_1"/>